<keyword evidence="6" id="KW-0560">Oxidoreductase</keyword>
<dbReference type="CDD" id="cd03528">
    <property type="entry name" value="Rieske_RO_ferredoxin"/>
    <property type="match status" value="1"/>
</dbReference>
<evidence type="ECO:0000256" key="4">
    <source>
        <dbReference type="ARBA" id="ARBA00023014"/>
    </source>
</evidence>
<dbReference type="InterPro" id="IPR036922">
    <property type="entry name" value="Rieske_2Fe-2S_sf"/>
</dbReference>
<evidence type="ECO:0000259" key="5">
    <source>
        <dbReference type="PROSITE" id="PS51296"/>
    </source>
</evidence>
<dbReference type="PANTHER" id="PTHR21496:SF23">
    <property type="entry name" value="3-PHENYLPROPIONATE_CINNAMIC ACID DIOXYGENASE FERREDOXIN SUBUNIT"/>
    <property type="match status" value="1"/>
</dbReference>
<keyword evidence="2" id="KW-0479">Metal-binding</keyword>
<keyword evidence="7" id="KW-1185">Reference proteome</keyword>
<dbReference type="NCBIfam" id="NF007422">
    <property type="entry name" value="PRK09965.1"/>
    <property type="match status" value="1"/>
</dbReference>
<gene>
    <name evidence="6" type="ORF">OO014_14460</name>
</gene>
<comment type="caution">
    <text evidence="6">The sequence shown here is derived from an EMBL/GenBank/DDBJ whole genome shotgun (WGS) entry which is preliminary data.</text>
</comment>
<name>A0ABT5GJN2_9MICO</name>
<evidence type="ECO:0000256" key="2">
    <source>
        <dbReference type="ARBA" id="ARBA00022723"/>
    </source>
</evidence>
<feature type="domain" description="Rieske" evidence="5">
    <location>
        <begin position="5"/>
        <end position="105"/>
    </location>
</feature>
<keyword evidence="6" id="KW-0223">Dioxygenase</keyword>
<accession>A0ABT5GJN2</accession>
<evidence type="ECO:0000256" key="1">
    <source>
        <dbReference type="ARBA" id="ARBA00022714"/>
    </source>
</evidence>
<keyword evidence="1" id="KW-0001">2Fe-2S</keyword>
<evidence type="ECO:0000313" key="7">
    <source>
        <dbReference type="Proteomes" id="UP001150259"/>
    </source>
</evidence>
<dbReference type="InterPro" id="IPR017941">
    <property type="entry name" value="Rieske_2Fe-2S"/>
</dbReference>
<evidence type="ECO:0000313" key="6">
    <source>
        <dbReference type="EMBL" id="MDC5698459.1"/>
    </source>
</evidence>
<dbReference type="Gene3D" id="2.102.10.10">
    <property type="entry name" value="Rieske [2Fe-2S] iron-sulphur domain"/>
    <property type="match status" value="1"/>
</dbReference>
<dbReference type="EMBL" id="JAPFQL010000068">
    <property type="protein sequence ID" value="MDC5698459.1"/>
    <property type="molecule type" value="Genomic_DNA"/>
</dbReference>
<evidence type="ECO:0000256" key="3">
    <source>
        <dbReference type="ARBA" id="ARBA00023004"/>
    </source>
</evidence>
<dbReference type="SUPFAM" id="SSF50022">
    <property type="entry name" value="ISP domain"/>
    <property type="match status" value="1"/>
</dbReference>
<keyword evidence="3" id="KW-0408">Iron</keyword>
<organism evidence="6 7">
    <name type="scientific">Intrasporangium calvum</name>
    <dbReference type="NCBI Taxonomy" id="53358"/>
    <lineage>
        <taxon>Bacteria</taxon>
        <taxon>Bacillati</taxon>
        <taxon>Actinomycetota</taxon>
        <taxon>Actinomycetes</taxon>
        <taxon>Micrococcales</taxon>
        <taxon>Intrasporangiaceae</taxon>
        <taxon>Intrasporangium</taxon>
    </lineage>
</organism>
<dbReference type="PANTHER" id="PTHR21496">
    <property type="entry name" value="FERREDOXIN-RELATED"/>
    <property type="match status" value="1"/>
</dbReference>
<keyword evidence="4" id="KW-0411">Iron-sulfur</keyword>
<reference evidence="6 7" key="1">
    <citation type="submission" date="2022-11" db="EMBL/GenBank/DDBJ databases">
        <title>Anaerobic phenanthrene biodegradation by a DNRA strain PheN6.</title>
        <authorList>
            <person name="Zhang Z."/>
        </authorList>
    </citation>
    <scope>NUCLEOTIDE SEQUENCE [LARGE SCALE GENOMIC DNA]</scope>
    <source>
        <strain evidence="6 7">PheN6</strain>
    </source>
</reference>
<sequence length="113" mass="12110">MSEGIRVAAVDDVEPGEALVLPEDLTGTEQAISLFRDDDGSYYALDDTCSHEDASLAEGWIEAGEVECPLHATRFCLGTGEPMCLPATKPVATHQVEVRDGQVYLFPGTPRAS</sequence>
<protein>
    <submittedName>
        <fullName evidence="6">Bifunctional 3-phenylpropionate/cinnamic acid dioxygenase ferredoxin subunit</fullName>
        <ecNumber evidence="6">1.14.12.19</ecNumber>
    </submittedName>
</protein>
<dbReference type="Pfam" id="PF00355">
    <property type="entry name" value="Rieske"/>
    <property type="match status" value="1"/>
</dbReference>
<dbReference type="RefSeq" id="WP_272463032.1">
    <property type="nucleotide sequence ID" value="NZ_JAPFQL010000068.1"/>
</dbReference>
<dbReference type="EC" id="1.14.12.19" evidence="6"/>
<dbReference type="Proteomes" id="UP001150259">
    <property type="component" value="Unassembled WGS sequence"/>
</dbReference>
<dbReference type="PROSITE" id="PS51296">
    <property type="entry name" value="RIESKE"/>
    <property type="match status" value="1"/>
</dbReference>
<dbReference type="GO" id="GO:0008695">
    <property type="term" value="F:3-phenylpropionate dioxygenase activity"/>
    <property type="evidence" value="ECO:0007669"/>
    <property type="project" value="UniProtKB-EC"/>
</dbReference>
<proteinExistence type="predicted"/>